<evidence type="ECO:0008006" key="3">
    <source>
        <dbReference type="Google" id="ProtNLM"/>
    </source>
</evidence>
<sequence>MKMNLAPLLLLFPMLIFAGEPKFRQQDIDQEVGVGYGLQLADMNGDGKTDIVLVDKDKVAWYQNPSWKKHQVSGHLTKRDHVCVTARDINGDGKAELAVGAQWNPGDTVNSGAVFYLSPTADRSGNWKPVKLYHDPTTHRMHWVKNPAGKYDLVVKPLYGRGNKGGRGDPLKMLAYK</sequence>
<accession>A0A383E5M6</accession>
<feature type="non-terminal residue" evidence="2">
    <location>
        <position position="177"/>
    </location>
</feature>
<protein>
    <recommendedName>
        <fullName evidence="3">VCBS repeat-containing protein</fullName>
    </recommendedName>
</protein>
<proteinExistence type="predicted"/>
<dbReference type="EMBL" id="UINC01223074">
    <property type="protein sequence ID" value="SVE52116.1"/>
    <property type="molecule type" value="Genomic_DNA"/>
</dbReference>
<evidence type="ECO:0000256" key="1">
    <source>
        <dbReference type="ARBA" id="ARBA00022729"/>
    </source>
</evidence>
<organism evidence="2">
    <name type="scientific">marine metagenome</name>
    <dbReference type="NCBI Taxonomy" id="408172"/>
    <lineage>
        <taxon>unclassified sequences</taxon>
        <taxon>metagenomes</taxon>
        <taxon>ecological metagenomes</taxon>
    </lineage>
</organism>
<dbReference type="AlphaFoldDB" id="A0A383E5M6"/>
<gene>
    <name evidence="2" type="ORF">METZ01_LOCUS504970</name>
</gene>
<evidence type="ECO:0000313" key="2">
    <source>
        <dbReference type="EMBL" id="SVE52116.1"/>
    </source>
</evidence>
<dbReference type="InterPro" id="IPR013517">
    <property type="entry name" value="FG-GAP"/>
</dbReference>
<dbReference type="InterPro" id="IPR028994">
    <property type="entry name" value="Integrin_alpha_N"/>
</dbReference>
<dbReference type="Gene3D" id="2.130.10.130">
    <property type="entry name" value="Integrin alpha, N-terminal"/>
    <property type="match status" value="1"/>
</dbReference>
<reference evidence="2" key="1">
    <citation type="submission" date="2018-05" db="EMBL/GenBank/DDBJ databases">
        <authorList>
            <person name="Lanie J.A."/>
            <person name="Ng W.-L."/>
            <person name="Kazmierczak K.M."/>
            <person name="Andrzejewski T.M."/>
            <person name="Davidsen T.M."/>
            <person name="Wayne K.J."/>
            <person name="Tettelin H."/>
            <person name="Glass J.I."/>
            <person name="Rusch D."/>
            <person name="Podicherti R."/>
            <person name="Tsui H.-C.T."/>
            <person name="Winkler M.E."/>
        </authorList>
    </citation>
    <scope>NUCLEOTIDE SEQUENCE</scope>
</reference>
<dbReference type="SUPFAM" id="SSF69318">
    <property type="entry name" value="Integrin alpha N-terminal domain"/>
    <property type="match status" value="1"/>
</dbReference>
<name>A0A383E5M6_9ZZZZ</name>
<keyword evidence="1" id="KW-0732">Signal</keyword>
<dbReference type="Pfam" id="PF13517">
    <property type="entry name" value="FG-GAP_3"/>
    <property type="match status" value="1"/>
</dbReference>